<dbReference type="Pfam" id="PF00132">
    <property type="entry name" value="Hexapep"/>
    <property type="match status" value="2"/>
</dbReference>
<gene>
    <name evidence="1" type="ORF">UFOPK2282_01157</name>
</gene>
<dbReference type="InterPro" id="IPR001451">
    <property type="entry name" value="Hexapep"/>
</dbReference>
<dbReference type="AlphaFoldDB" id="A0A6J6MII0"/>
<protein>
    <submittedName>
        <fullName evidence="1">Unannotated protein</fullName>
    </submittedName>
</protein>
<proteinExistence type="predicted"/>
<dbReference type="PANTHER" id="PTHR13061:SF29">
    <property type="entry name" value="GAMMA CARBONIC ANHYDRASE-LIKE 1, MITOCHONDRIAL-RELATED"/>
    <property type="match status" value="1"/>
</dbReference>
<dbReference type="PANTHER" id="PTHR13061">
    <property type="entry name" value="DYNACTIN SUBUNIT P25"/>
    <property type="match status" value="1"/>
</dbReference>
<reference evidence="1" key="1">
    <citation type="submission" date="2020-05" db="EMBL/GenBank/DDBJ databases">
        <authorList>
            <person name="Chiriac C."/>
            <person name="Salcher M."/>
            <person name="Ghai R."/>
            <person name="Kavagutti S V."/>
        </authorList>
    </citation>
    <scope>NUCLEOTIDE SEQUENCE</scope>
</reference>
<dbReference type="InterPro" id="IPR050484">
    <property type="entry name" value="Transf_Hexapept/Carb_Anhydrase"/>
</dbReference>
<dbReference type="InterPro" id="IPR011004">
    <property type="entry name" value="Trimer_LpxA-like_sf"/>
</dbReference>
<dbReference type="SUPFAM" id="SSF51161">
    <property type="entry name" value="Trimeric LpxA-like enzymes"/>
    <property type="match status" value="1"/>
</dbReference>
<evidence type="ECO:0000313" key="1">
    <source>
        <dbReference type="EMBL" id="CAB4672535.1"/>
    </source>
</evidence>
<name>A0A6J6MII0_9ZZZZ</name>
<dbReference type="Gene3D" id="2.160.10.10">
    <property type="entry name" value="Hexapeptide repeat proteins"/>
    <property type="match status" value="1"/>
</dbReference>
<organism evidence="1">
    <name type="scientific">freshwater metagenome</name>
    <dbReference type="NCBI Taxonomy" id="449393"/>
    <lineage>
        <taxon>unclassified sequences</taxon>
        <taxon>metagenomes</taxon>
        <taxon>ecological metagenomes</taxon>
    </lineage>
</organism>
<dbReference type="EMBL" id="CAEZWR010000148">
    <property type="protein sequence ID" value="CAB4672535.1"/>
    <property type="molecule type" value="Genomic_DNA"/>
</dbReference>
<sequence length="172" mass="18115">MPIYAIGDREPTIDPSAYVHPDAVVIGDVRIGPQSSIWPGAVLRGDYGSITIGAQTSIQDGSVIHCTDEHNTVIGDRVTVGHNVHIEGALIHDDCLIGSGSTVLNESVIGPHSLVGAGALVGLRKVIPPHARALGVPCVIQEDKVGDHPDVDGVSGYVENAHRYAKELRRLS</sequence>
<dbReference type="CDD" id="cd04645">
    <property type="entry name" value="LbH_gamma_CA_like"/>
    <property type="match status" value="1"/>
</dbReference>
<accession>A0A6J6MII0</accession>
<dbReference type="InterPro" id="IPR047324">
    <property type="entry name" value="LbH_gamma_CA-like"/>
</dbReference>